<name>A0A6P0UQ52_9FLAO</name>
<sequence>MRKSVVLFIGVLLMLMSCEVDRYEKPDNLIDENTMSDILYELSIFYAAKGINVQRFQAEELDPESFVYSKFKIDSTQFAASSVYYASKPDIYIKIYERVEERLKARREQLIELSEKKKAELDSVRKSRVTDTTRLKKGVVKEQKPGNK</sequence>
<evidence type="ECO:0000259" key="3">
    <source>
        <dbReference type="Pfam" id="PF14129"/>
    </source>
</evidence>
<dbReference type="Pfam" id="PF14129">
    <property type="entry name" value="DUF4296"/>
    <property type="match status" value="1"/>
</dbReference>
<evidence type="ECO:0000313" key="4">
    <source>
        <dbReference type="EMBL" id="NER14600.1"/>
    </source>
</evidence>
<proteinExistence type="predicted"/>
<reference evidence="4 5" key="1">
    <citation type="submission" date="2020-01" db="EMBL/GenBank/DDBJ databases">
        <title>Leptobacterium flavescens.</title>
        <authorList>
            <person name="Wang G."/>
        </authorList>
    </citation>
    <scope>NUCLEOTIDE SEQUENCE [LARGE SCALE GENOMIC DNA]</scope>
    <source>
        <strain evidence="4 5">KCTC 22160</strain>
    </source>
</reference>
<accession>A0A6P0UQ52</accession>
<dbReference type="AlphaFoldDB" id="A0A6P0UQ52"/>
<dbReference type="EMBL" id="JAABOO010000003">
    <property type="protein sequence ID" value="NER14600.1"/>
    <property type="molecule type" value="Genomic_DNA"/>
</dbReference>
<dbReference type="RefSeq" id="WP_163607885.1">
    <property type="nucleotide sequence ID" value="NZ_JAABOO010000003.1"/>
</dbReference>
<dbReference type="PROSITE" id="PS51257">
    <property type="entry name" value="PROKAR_LIPOPROTEIN"/>
    <property type="match status" value="1"/>
</dbReference>
<evidence type="ECO:0000256" key="1">
    <source>
        <dbReference type="SAM" id="Coils"/>
    </source>
</evidence>
<feature type="region of interest" description="Disordered" evidence="2">
    <location>
        <begin position="124"/>
        <end position="148"/>
    </location>
</feature>
<evidence type="ECO:0000256" key="2">
    <source>
        <dbReference type="SAM" id="MobiDB-lite"/>
    </source>
</evidence>
<dbReference type="Proteomes" id="UP000468581">
    <property type="component" value="Unassembled WGS sequence"/>
</dbReference>
<dbReference type="InterPro" id="IPR025381">
    <property type="entry name" value="DUF4296"/>
</dbReference>
<comment type="caution">
    <text evidence="4">The sequence shown here is derived from an EMBL/GenBank/DDBJ whole genome shotgun (WGS) entry which is preliminary data.</text>
</comment>
<gene>
    <name evidence="4" type="ORF">GWK08_14185</name>
</gene>
<feature type="coiled-coil region" evidence="1">
    <location>
        <begin position="93"/>
        <end position="120"/>
    </location>
</feature>
<feature type="domain" description="DUF4296" evidence="3">
    <location>
        <begin position="26"/>
        <end position="108"/>
    </location>
</feature>
<keyword evidence="1" id="KW-0175">Coiled coil</keyword>
<protein>
    <submittedName>
        <fullName evidence="4">DUF4296 domain-containing protein</fullName>
    </submittedName>
</protein>
<keyword evidence="5" id="KW-1185">Reference proteome</keyword>
<organism evidence="4 5">
    <name type="scientific">Leptobacterium flavescens</name>
    <dbReference type="NCBI Taxonomy" id="472055"/>
    <lineage>
        <taxon>Bacteria</taxon>
        <taxon>Pseudomonadati</taxon>
        <taxon>Bacteroidota</taxon>
        <taxon>Flavobacteriia</taxon>
        <taxon>Flavobacteriales</taxon>
        <taxon>Flavobacteriaceae</taxon>
        <taxon>Leptobacterium</taxon>
    </lineage>
</organism>
<evidence type="ECO:0000313" key="5">
    <source>
        <dbReference type="Proteomes" id="UP000468581"/>
    </source>
</evidence>